<dbReference type="EMBL" id="JAUKVY010000002">
    <property type="protein sequence ID" value="MDO1531462.1"/>
    <property type="molecule type" value="Genomic_DNA"/>
</dbReference>
<dbReference type="PANTHER" id="PTHR45566">
    <property type="entry name" value="HTH-TYPE TRANSCRIPTIONAL REGULATOR YHJB-RELATED"/>
    <property type="match status" value="1"/>
</dbReference>
<dbReference type="CDD" id="cd06170">
    <property type="entry name" value="LuxR_C_like"/>
    <property type="match status" value="1"/>
</dbReference>
<feature type="modified residue" description="4-aspartylphosphate" evidence="2">
    <location>
        <position position="59"/>
    </location>
</feature>
<evidence type="ECO:0000313" key="5">
    <source>
        <dbReference type="EMBL" id="MDO1531462.1"/>
    </source>
</evidence>
<dbReference type="InterPro" id="IPR011006">
    <property type="entry name" value="CheY-like_superfamily"/>
</dbReference>
<dbReference type="Proteomes" id="UP001169027">
    <property type="component" value="Unassembled WGS sequence"/>
</dbReference>
<dbReference type="PROSITE" id="PS50043">
    <property type="entry name" value="HTH_LUXR_2"/>
    <property type="match status" value="1"/>
</dbReference>
<accession>A0ABT8RXR6</accession>
<dbReference type="PANTHER" id="PTHR45566:SF2">
    <property type="entry name" value="NARL SUBFAMILY"/>
    <property type="match status" value="1"/>
</dbReference>
<organism evidence="5 6">
    <name type="scientific">Variovorax ginsengisoli</name>
    <dbReference type="NCBI Taxonomy" id="363844"/>
    <lineage>
        <taxon>Bacteria</taxon>
        <taxon>Pseudomonadati</taxon>
        <taxon>Pseudomonadota</taxon>
        <taxon>Betaproteobacteria</taxon>
        <taxon>Burkholderiales</taxon>
        <taxon>Comamonadaceae</taxon>
        <taxon>Variovorax</taxon>
    </lineage>
</organism>
<dbReference type="PRINTS" id="PR00038">
    <property type="entry name" value="HTHLUXR"/>
</dbReference>
<dbReference type="Gene3D" id="3.40.50.2300">
    <property type="match status" value="1"/>
</dbReference>
<keyword evidence="1" id="KW-0238">DNA-binding</keyword>
<proteinExistence type="predicted"/>
<dbReference type="RefSeq" id="WP_301804273.1">
    <property type="nucleotide sequence ID" value="NZ_JAUJZH010000002.1"/>
</dbReference>
<evidence type="ECO:0000259" key="4">
    <source>
        <dbReference type="PROSITE" id="PS50110"/>
    </source>
</evidence>
<dbReference type="InterPro" id="IPR001789">
    <property type="entry name" value="Sig_transdc_resp-reg_receiver"/>
</dbReference>
<feature type="domain" description="HTH luxR-type" evidence="3">
    <location>
        <begin position="137"/>
        <end position="202"/>
    </location>
</feature>
<dbReference type="InterPro" id="IPR016032">
    <property type="entry name" value="Sig_transdc_resp-reg_C-effctor"/>
</dbReference>
<evidence type="ECO:0000259" key="3">
    <source>
        <dbReference type="PROSITE" id="PS50043"/>
    </source>
</evidence>
<keyword evidence="6" id="KW-1185">Reference proteome</keyword>
<evidence type="ECO:0000313" key="6">
    <source>
        <dbReference type="Proteomes" id="UP001169027"/>
    </source>
</evidence>
<reference evidence="5" key="1">
    <citation type="submission" date="2023-06" db="EMBL/GenBank/DDBJ databases">
        <authorList>
            <person name="Jiang Y."/>
            <person name="Liu Q."/>
        </authorList>
    </citation>
    <scope>NUCLEOTIDE SEQUENCE</scope>
    <source>
        <strain evidence="5">CGMCC 1.12090</strain>
    </source>
</reference>
<evidence type="ECO:0000256" key="2">
    <source>
        <dbReference type="PROSITE-ProRule" id="PRU00169"/>
    </source>
</evidence>
<gene>
    <name evidence="5" type="ORF">Q2T77_04100</name>
</gene>
<keyword evidence="2" id="KW-0597">Phosphoprotein</keyword>
<dbReference type="SMART" id="SM00421">
    <property type="entry name" value="HTH_LUXR"/>
    <property type="match status" value="1"/>
</dbReference>
<name>A0ABT8RXR6_9BURK</name>
<dbReference type="InterPro" id="IPR000792">
    <property type="entry name" value="Tscrpt_reg_LuxR_C"/>
</dbReference>
<dbReference type="InterPro" id="IPR036388">
    <property type="entry name" value="WH-like_DNA-bd_sf"/>
</dbReference>
<evidence type="ECO:0000256" key="1">
    <source>
        <dbReference type="ARBA" id="ARBA00023125"/>
    </source>
</evidence>
<protein>
    <submittedName>
        <fullName evidence="5">Response regulator transcription factor</fullName>
    </submittedName>
</protein>
<dbReference type="Pfam" id="PF00196">
    <property type="entry name" value="GerE"/>
    <property type="match status" value="1"/>
</dbReference>
<comment type="caution">
    <text evidence="5">The sequence shown here is derived from an EMBL/GenBank/DDBJ whole genome shotgun (WGS) entry which is preliminary data.</text>
</comment>
<dbReference type="SMART" id="SM00448">
    <property type="entry name" value="REC"/>
    <property type="match status" value="1"/>
</dbReference>
<dbReference type="Gene3D" id="1.10.10.10">
    <property type="entry name" value="Winged helix-like DNA-binding domain superfamily/Winged helix DNA-binding domain"/>
    <property type="match status" value="1"/>
</dbReference>
<dbReference type="Pfam" id="PF00072">
    <property type="entry name" value="Response_reg"/>
    <property type="match status" value="1"/>
</dbReference>
<dbReference type="PROSITE" id="PS50110">
    <property type="entry name" value="RESPONSE_REGULATORY"/>
    <property type="match status" value="1"/>
</dbReference>
<dbReference type="SUPFAM" id="SSF46894">
    <property type="entry name" value="C-terminal effector domain of the bipartite response regulators"/>
    <property type="match status" value="1"/>
</dbReference>
<dbReference type="SUPFAM" id="SSF52172">
    <property type="entry name" value="CheY-like"/>
    <property type="match status" value="1"/>
</dbReference>
<sequence>MRKARNVFYVVDDHPMMRDAIALMLRRLQPAAGIVEIDRLDKLAGAVERNGAADLICLDLNLPDTKGCDGVEAARREHPEVPIAVYSALPAADMEALCLSAGADIYIEKASDAAGLIKGLRSVLKSEQDKDEAPAAAPEGSAGLTRRQVQLVQLIAEGLGNREMAERLEISEDTVKVHMWRLYRRIGVNSRTQALHYARTNGHLASNALAAVA</sequence>
<feature type="domain" description="Response regulatory" evidence="4">
    <location>
        <begin position="7"/>
        <end position="124"/>
    </location>
</feature>
<dbReference type="InterPro" id="IPR051015">
    <property type="entry name" value="EvgA-like"/>
</dbReference>